<dbReference type="PANTHER" id="PTHR31742">
    <property type="entry name" value="RPA-INTERACTING PROTEIN RPAIN"/>
    <property type="match status" value="1"/>
</dbReference>
<evidence type="ECO:0000256" key="1">
    <source>
        <dbReference type="ARBA" id="ARBA00022723"/>
    </source>
</evidence>
<evidence type="ECO:0000259" key="4">
    <source>
        <dbReference type="Pfam" id="PF14768"/>
    </source>
</evidence>
<reference evidence="6" key="1">
    <citation type="submission" date="2025-08" db="UniProtKB">
        <authorList>
            <consortium name="RefSeq"/>
        </authorList>
    </citation>
    <scope>IDENTIFICATION</scope>
    <source>
        <strain evidence="6">15085-1641.00</strain>
        <tissue evidence="6">Whole body</tissue>
    </source>
</reference>
<dbReference type="InterPro" id="IPR028159">
    <property type="entry name" value="RPA_interact_C_dom"/>
</dbReference>
<proteinExistence type="predicted"/>
<keyword evidence="5" id="KW-1185">Reference proteome</keyword>
<evidence type="ECO:0000256" key="3">
    <source>
        <dbReference type="ARBA" id="ARBA00022833"/>
    </source>
</evidence>
<evidence type="ECO:0000313" key="5">
    <source>
        <dbReference type="Proteomes" id="UP000504633"/>
    </source>
</evidence>
<keyword evidence="2" id="KW-0863">Zinc-finger</keyword>
<dbReference type="GO" id="GO:0006606">
    <property type="term" value="P:protein import into nucleus"/>
    <property type="evidence" value="ECO:0007669"/>
    <property type="project" value="TreeGrafter"/>
</dbReference>
<dbReference type="Pfam" id="PF14768">
    <property type="entry name" value="RPA_interact_C"/>
    <property type="match status" value="1"/>
</dbReference>
<protein>
    <submittedName>
        <fullName evidence="6">RIP-like protein</fullName>
    </submittedName>
</protein>
<keyword evidence="1" id="KW-0479">Metal-binding</keyword>
<dbReference type="KEGG" id="dhe:111603891"/>
<keyword evidence="3" id="KW-0862">Zinc</keyword>
<name>A0A6J1M891_DROHY</name>
<dbReference type="InterPro" id="IPR028156">
    <property type="entry name" value="RIP"/>
</dbReference>
<dbReference type="OrthoDB" id="435311at2759"/>
<dbReference type="OMA" id="GSCDYFS"/>
<dbReference type="AlphaFoldDB" id="A0A6J1M891"/>
<dbReference type="GO" id="GO:0008270">
    <property type="term" value="F:zinc ion binding"/>
    <property type="evidence" value="ECO:0007669"/>
    <property type="project" value="UniProtKB-KW"/>
</dbReference>
<evidence type="ECO:0000313" key="6">
    <source>
        <dbReference type="RefSeq" id="XP_023177477.1"/>
    </source>
</evidence>
<dbReference type="PANTHER" id="PTHR31742:SF1">
    <property type="entry name" value="RPA-INTERACTING PROTEIN"/>
    <property type="match status" value="1"/>
</dbReference>
<gene>
    <name evidence="6" type="primary">LOC111603891</name>
</gene>
<evidence type="ECO:0000256" key="2">
    <source>
        <dbReference type="ARBA" id="ARBA00022771"/>
    </source>
</evidence>
<feature type="domain" description="RPA-interacting protein C-terminal" evidence="4">
    <location>
        <begin position="121"/>
        <end position="196"/>
    </location>
</feature>
<dbReference type="CTD" id="34351"/>
<organism evidence="5 6">
    <name type="scientific">Drosophila hydei</name>
    <name type="common">Fruit fly</name>
    <dbReference type="NCBI Taxonomy" id="7224"/>
    <lineage>
        <taxon>Eukaryota</taxon>
        <taxon>Metazoa</taxon>
        <taxon>Ecdysozoa</taxon>
        <taxon>Arthropoda</taxon>
        <taxon>Hexapoda</taxon>
        <taxon>Insecta</taxon>
        <taxon>Pterygota</taxon>
        <taxon>Neoptera</taxon>
        <taxon>Endopterygota</taxon>
        <taxon>Diptera</taxon>
        <taxon>Brachycera</taxon>
        <taxon>Muscomorpha</taxon>
        <taxon>Ephydroidea</taxon>
        <taxon>Drosophilidae</taxon>
        <taxon>Drosophila</taxon>
    </lineage>
</organism>
<sequence>MQCPSSPIYNTSVEQKRHAQSVARQQRLGMPKLRELLREKCRIRILNARKDCVDGNRKVQLSELEAILRLELKELDQDLELEQHVYEELLSDVNEWYALQEQHLEALYIEPDTDPKDLDLICPVCLIKSLQRFKSLYTCKCGARFEHAADKIQLQQLIKQKVNDHELSCTQALRFFIESQPTGNLLFAICGSCDFCCSI</sequence>
<dbReference type="RefSeq" id="XP_023177477.1">
    <property type="nucleotide sequence ID" value="XM_023321709.2"/>
</dbReference>
<dbReference type="GO" id="GO:0005634">
    <property type="term" value="C:nucleus"/>
    <property type="evidence" value="ECO:0007669"/>
    <property type="project" value="TreeGrafter"/>
</dbReference>
<dbReference type="Proteomes" id="UP000504633">
    <property type="component" value="Unplaced"/>
</dbReference>
<accession>A0A6J1M891</accession>
<dbReference type="GeneID" id="111603891"/>